<dbReference type="InterPro" id="IPR044034">
    <property type="entry name" value="NAC-like_UBA"/>
</dbReference>
<keyword evidence="3" id="KW-1185">Reference proteome</keyword>
<proteinExistence type="predicted"/>
<protein>
    <recommendedName>
        <fullName evidence="1">Nascent polypeptide-associated complex subunit alpha-like UBA domain-containing protein</fullName>
    </recommendedName>
</protein>
<feature type="domain" description="Nascent polypeptide-associated complex subunit alpha-like UBA" evidence="1">
    <location>
        <begin position="48"/>
        <end position="77"/>
    </location>
</feature>
<reference evidence="3" key="2">
    <citation type="journal article" date="2017" name="J. Anim. Genet.">
        <title>Multiple reference genome sequences of hot pepper reveal the massive evolution of plant disease resistance genes by retroduplication.</title>
        <authorList>
            <person name="Kim S."/>
            <person name="Park J."/>
            <person name="Yeom S.-I."/>
            <person name="Kim Y.-M."/>
            <person name="Seo E."/>
            <person name="Kim K.-T."/>
            <person name="Kim M.-S."/>
            <person name="Lee J.M."/>
            <person name="Cheong K."/>
            <person name="Shin H.-S."/>
            <person name="Kim S.-B."/>
            <person name="Han K."/>
            <person name="Lee J."/>
            <person name="Park M."/>
            <person name="Lee H.-A."/>
            <person name="Lee H.-Y."/>
            <person name="Lee Y."/>
            <person name="Oh S."/>
            <person name="Lee J.H."/>
            <person name="Choi E."/>
            <person name="Choi E."/>
            <person name="Lee S.E."/>
            <person name="Jeon J."/>
            <person name="Kim H."/>
            <person name="Choi G."/>
            <person name="Song H."/>
            <person name="Lee J."/>
            <person name="Lee S.-C."/>
            <person name="Kwon J.-K."/>
            <person name="Lee H.-Y."/>
            <person name="Koo N."/>
            <person name="Hong Y."/>
            <person name="Kim R.W."/>
            <person name="Kang W.-H."/>
            <person name="Huh J.H."/>
            <person name="Kang B.-C."/>
            <person name="Yang T.-J."/>
            <person name="Lee Y.-H."/>
            <person name="Bennetzen J.L."/>
            <person name="Choi D."/>
        </authorList>
    </citation>
    <scope>NUCLEOTIDE SEQUENCE [LARGE SCALE GENOMIC DNA]</scope>
    <source>
        <strain evidence="3">cv. PBC81</strain>
    </source>
</reference>
<dbReference type="PANTHER" id="PTHR31184:SF2">
    <property type="entry name" value="HUNTINGTIN-INTERACTING PROTEIN K"/>
    <property type="match status" value="1"/>
</dbReference>
<dbReference type="Proteomes" id="UP000224567">
    <property type="component" value="Unassembled WGS sequence"/>
</dbReference>
<comment type="caution">
    <text evidence="2">The sequence shown here is derived from an EMBL/GenBank/DDBJ whole genome shotgun (WGS) entry which is preliminary data.</text>
</comment>
<evidence type="ECO:0000313" key="3">
    <source>
        <dbReference type="Proteomes" id="UP000224567"/>
    </source>
</evidence>
<dbReference type="OrthoDB" id="285219at2759"/>
<dbReference type="InterPro" id="IPR038922">
    <property type="entry name" value="HYPK_UBA"/>
</dbReference>
<evidence type="ECO:0000259" key="1">
    <source>
        <dbReference type="Pfam" id="PF19026"/>
    </source>
</evidence>
<organism evidence="2 3">
    <name type="scientific">Capsicum baccatum</name>
    <name type="common">Peruvian pepper</name>
    <dbReference type="NCBI Taxonomy" id="33114"/>
    <lineage>
        <taxon>Eukaryota</taxon>
        <taxon>Viridiplantae</taxon>
        <taxon>Streptophyta</taxon>
        <taxon>Embryophyta</taxon>
        <taxon>Tracheophyta</taxon>
        <taxon>Spermatophyta</taxon>
        <taxon>Magnoliopsida</taxon>
        <taxon>eudicotyledons</taxon>
        <taxon>Gunneridae</taxon>
        <taxon>Pentapetalae</taxon>
        <taxon>asterids</taxon>
        <taxon>lamiids</taxon>
        <taxon>Solanales</taxon>
        <taxon>Solanaceae</taxon>
        <taxon>Solanoideae</taxon>
        <taxon>Capsiceae</taxon>
        <taxon>Capsicum</taxon>
    </lineage>
</organism>
<sequence>MEVGDKAIDMIAMALIYASKEADLQDMRMMKKELAVVNINIANNDITANKLEVDKKVVERTLREHKGDVVAAIRHLLN</sequence>
<evidence type="ECO:0000313" key="2">
    <source>
        <dbReference type="EMBL" id="PHT40541.1"/>
    </source>
</evidence>
<dbReference type="Pfam" id="PF19026">
    <property type="entry name" value="UBA_HYPK"/>
    <property type="match status" value="1"/>
</dbReference>
<gene>
    <name evidence="2" type="ORF">CQW23_19395</name>
</gene>
<dbReference type="STRING" id="33114.A0A2G2W5N2"/>
<dbReference type="GO" id="GO:0050821">
    <property type="term" value="P:protein stabilization"/>
    <property type="evidence" value="ECO:0007669"/>
    <property type="project" value="TreeGrafter"/>
</dbReference>
<accession>A0A2G2W5N2</accession>
<reference evidence="2 3" key="1">
    <citation type="journal article" date="2017" name="Genome Biol.">
        <title>New reference genome sequences of hot pepper reveal the massive evolution of plant disease-resistance genes by retroduplication.</title>
        <authorList>
            <person name="Kim S."/>
            <person name="Park J."/>
            <person name="Yeom S.I."/>
            <person name="Kim Y.M."/>
            <person name="Seo E."/>
            <person name="Kim K.T."/>
            <person name="Kim M.S."/>
            <person name="Lee J.M."/>
            <person name="Cheong K."/>
            <person name="Shin H.S."/>
            <person name="Kim S.B."/>
            <person name="Han K."/>
            <person name="Lee J."/>
            <person name="Park M."/>
            <person name="Lee H.A."/>
            <person name="Lee H.Y."/>
            <person name="Lee Y."/>
            <person name="Oh S."/>
            <person name="Lee J.H."/>
            <person name="Choi E."/>
            <person name="Choi E."/>
            <person name="Lee S.E."/>
            <person name="Jeon J."/>
            <person name="Kim H."/>
            <person name="Choi G."/>
            <person name="Song H."/>
            <person name="Lee J."/>
            <person name="Lee S.C."/>
            <person name="Kwon J.K."/>
            <person name="Lee H.Y."/>
            <person name="Koo N."/>
            <person name="Hong Y."/>
            <person name="Kim R.W."/>
            <person name="Kang W.H."/>
            <person name="Huh J.H."/>
            <person name="Kang B.C."/>
            <person name="Yang T.J."/>
            <person name="Lee Y.H."/>
            <person name="Bennetzen J.L."/>
            <person name="Choi D."/>
        </authorList>
    </citation>
    <scope>NUCLEOTIDE SEQUENCE [LARGE SCALE GENOMIC DNA]</scope>
    <source>
        <strain evidence="3">cv. PBC81</strain>
    </source>
</reference>
<dbReference type="PANTHER" id="PTHR31184">
    <property type="entry name" value="HUNTINGTIN-INTERACTING PROTEIN K FAMILY MEMBER"/>
    <property type="match status" value="1"/>
</dbReference>
<dbReference type="EMBL" id="MLFT02000008">
    <property type="protein sequence ID" value="PHT40541.1"/>
    <property type="molecule type" value="Genomic_DNA"/>
</dbReference>
<dbReference type="InterPro" id="IPR052617">
    <property type="entry name" value="Huntingtin-int_K"/>
</dbReference>
<dbReference type="AlphaFoldDB" id="A0A2G2W5N2"/>
<dbReference type="CDD" id="cd14361">
    <property type="entry name" value="UBA_HYPK"/>
    <property type="match status" value="1"/>
</dbReference>
<name>A0A2G2W5N2_CAPBA</name>